<dbReference type="AlphaFoldDB" id="A3U9U4"/>
<organism evidence="3 4">
    <name type="scientific">Croceibacter atlanticus (strain ATCC BAA-628 / JCM 21780 / CIP 108009 / IAM 15332 / KCTC 12090 / HTCC2559)</name>
    <dbReference type="NCBI Taxonomy" id="216432"/>
    <lineage>
        <taxon>Bacteria</taxon>
        <taxon>Pseudomonadati</taxon>
        <taxon>Bacteroidota</taxon>
        <taxon>Flavobacteriia</taxon>
        <taxon>Flavobacteriales</taxon>
        <taxon>Flavobacteriaceae</taxon>
        <taxon>Croceibacter</taxon>
    </lineage>
</organism>
<dbReference type="InterPro" id="IPR014464">
    <property type="entry name" value="CvfB_fam"/>
</dbReference>
<dbReference type="InterPro" id="IPR012340">
    <property type="entry name" value="NA-bd_OB-fold"/>
</dbReference>
<dbReference type="OrthoDB" id="9801597at2"/>
<keyword evidence="4" id="KW-1185">Reference proteome</keyword>
<evidence type="ECO:0000313" key="4">
    <source>
        <dbReference type="Proteomes" id="UP000002297"/>
    </source>
</evidence>
<dbReference type="InterPro" id="IPR039566">
    <property type="entry name" value="CvfB_S1_st"/>
</dbReference>
<dbReference type="PANTHER" id="PTHR37296:SF1">
    <property type="entry name" value="CONSERVED VIRULENCE FACTOR B"/>
    <property type="match status" value="1"/>
</dbReference>
<evidence type="ECO:0000256" key="1">
    <source>
        <dbReference type="PIRNR" id="PIRNR012524"/>
    </source>
</evidence>
<dbReference type="PIRSF" id="PIRSF012524">
    <property type="entry name" value="YitL_S1"/>
    <property type="match status" value="1"/>
</dbReference>
<protein>
    <recommendedName>
        <fullName evidence="2">S1 motif domain-containing protein</fullName>
    </recommendedName>
</protein>
<dbReference type="Pfam" id="PF17783">
    <property type="entry name" value="WHD_CvfB"/>
    <property type="match status" value="1"/>
</dbReference>
<sequence>MLNIGEYHKLVIDRETEPGLFLRNDDGDEVLLPNKYMPEDFKIGDELEVFVYLDFKERPVATNIKPLIQLDEFAYLRCADVTNVGAFMDWGLEKHLFVPYREQVIPMKVGERYLVFCYLDLETNRLVASSKVFSFTDNSEITVEPYDEVDVLVVNKTDLGYNVIVNEIHEALVFKSDIFQNLREGDQMKGWVKKVRKDGKLTITLQRPGFRSIEPNSKKILDVLSVNGGTLNLHDKSTPEEIEKHLQMSKKSFKRAIGTLYKQRKIDIKVDSITLL</sequence>
<dbReference type="PANTHER" id="PTHR37296">
    <property type="entry name" value="CONSERVED VIRULENCE FACTOR B"/>
    <property type="match status" value="1"/>
</dbReference>
<dbReference type="SMART" id="SM00316">
    <property type="entry name" value="S1"/>
    <property type="match status" value="2"/>
</dbReference>
<feature type="domain" description="S1 motif" evidence="2">
    <location>
        <begin position="3"/>
        <end position="64"/>
    </location>
</feature>
<dbReference type="STRING" id="216432.CA2559_11108"/>
<dbReference type="EMBL" id="CP002046">
    <property type="protein sequence ID" value="EAP86580.1"/>
    <property type="molecule type" value="Genomic_DNA"/>
</dbReference>
<dbReference type="InterPro" id="IPR003029">
    <property type="entry name" value="S1_domain"/>
</dbReference>
<proteinExistence type="inferred from homology"/>
<dbReference type="GeneID" id="89453950"/>
<dbReference type="HOGENOM" id="CLU_064885_1_0_10"/>
<dbReference type="InterPro" id="IPR040764">
    <property type="entry name" value="CvfB_WH"/>
</dbReference>
<dbReference type="Pfam" id="PF13509">
    <property type="entry name" value="S1_2"/>
    <property type="match status" value="1"/>
</dbReference>
<dbReference type="Gene3D" id="1.10.10.10">
    <property type="entry name" value="Winged helix-like DNA-binding domain superfamily/Winged helix DNA-binding domain"/>
    <property type="match status" value="1"/>
</dbReference>
<dbReference type="RefSeq" id="WP_013187961.1">
    <property type="nucleotide sequence ID" value="NC_014230.1"/>
</dbReference>
<evidence type="ECO:0000313" key="3">
    <source>
        <dbReference type="EMBL" id="EAP86580.1"/>
    </source>
</evidence>
<evidence type="ECO:0000259" key="2">
    <source>
        <dbReference type="SMART" id="SM00316"/>
    </source>
</evidence>
<feature type="domain" description="S1 motif" evidence="2">
    <location>
        <begin position="144"/>
        <end position="206"/>
    </location>
</feature>
<dbReference type="eggNOG" id="COG2996">
    <property type="taxonomic scope" value="Bacteria"/>
</dbReference>
<accession>A3U9U4</accession>
<dbReference type="InterPro" id="IPR036388">
    <property type="entry name" value="WH-like_DNA-bd_sf"/>
</dbReference>
<dbReference type="GO" id="GO:0003676">
    <property type="term" value="F:nucleic acid binding"/>
    <property type="evidence" value="ECO:0007669"/>
    <property type="project" value="InterPro"/>
</dbReference>
<gene>
    <name evidence="3" type="ordered locus">CA2559_11108</name>
</gene>
<dbReference type="KEGG" id="cat:CA2559_11108"/>
<dbReference type="Proteomes" id="UP000002297">
    <property type="component" value="Chromosome"/>
</dbReference>
<comment type="similarity">
    <text evidence="1">Belongs to the CvfB family.</text>
</comment>
<reference evidence="3 4" key="1">
    <citation type="journal article" date="2010" name="J. Bacteriol.">
        <title>The complete genome sequence of Croceibacter atlanticus HTCC2559T.</title>
        <authorList>
            <person name="Oh H.M."/>
            <person name="Kang I."/>
            <person name="Ferriera S."/>
            <person name="Giovannoni S.J."/>
            <person name="Cho J.C."/>
        </authorList>
    </citation>
    <scope>NUCLEOTIDE SEQUENCE [LARGE SCALE GENOMIC DNA]</scope>
    <source>
        <strain evidence="4">ATCC BAA-628 / HTCC2559 / KCTC 12090</strain>
    </source>
</reference>
<dbReference type="Gene3D" id="2.40.50.140">
    <property type="entry name" value="Nucleic acid-binding proteins"/>
    <property type="match status" value="2"/>
</dbReference>
<name>A3U9U4_CROAH</name>